<keyword evidence="2" id="KW-0539">Nucleus</keyword>
<keyword evidence="4" id="KW-1133">Transmembrane helix</keyword>
<sequence length="592" mass="66064">MVANGTAMLAVSQLVSFAILPLLYFLTALTGLPPHIRCSTPKPLRKRHAPGSEQSQFDSEIGLAGSYMLLTTVTARPVETESNQRRNTNRDCSSPNVPQPTPISEENEAGDSVSSMTLPPISSFIGSETSKRCQIETQSGLPITSHKSFQSVAVLGSSDIIFFDRDIQLNDITADENELKSPCNKELLYQIPKAWILLPDTLFKDAIDFLYFHHFINHTSKLLVTHDCLNNPFKTILPQMATSDPSLLNMLLAYSAVHRSALLGYTMPEKRIYIYINKAIPGIQQNLSSSSHQVPMATIAVTVMMASMDYMFWLSPAPTMLSSASRRVHLKAAKKLIRSYWSSRHYMHDPTLWFLVQWFFRLEVQWLFRPEGIVNDGADKPLIFEIYGDNAWHRSHILGDNRLQCFLGVTLRCLMRLTKAAELAKQMGEGKATALSDTSISEDPTVKIVNEATVLKADLELGVSDLLLHTTCPQPVESVAKILAEINRLYQWAALIQLNRRVFAMQTSHPDIQGPVSKILQSIESLNQKTGVNAALLYPLAAAGSEIVLPSQRYMALEQCRRIELVGHTCAQGVHASMQRQWADEDNARESI</sequence>
<dbReference type="InterPro" id="IPR021858">
    <property type="entry name" value="Fun_TF"/>
</dbReference>
<evidence type="ECO:0000256" key="2">
    <source>
        <dbReference type="ARBA" id="ARBA00023242"/>
    </source>
</evidence>
<keyword evidence="6" id="KW-1185">Reference proteome</keyword>
<evidence type="ECO:0000256" key="3">
    <source>
        <dbReference type="SAM" id="MobiDB-lite"/>
    </source>
</evidence>
<dbReference type="Proteomes" id="UP001590950">
    <property type="component" value="Unassembled WGS sequence"/>
</dbReference>
<evidence type="ECO:0000313" key="5">
    <source>
        <dbReference type="EMBL" id="KAL2038193.1"/>
    </source>
</evidence>
<keyword evidence="4" id="KW-0812">Transmembrane</keyword>
<feature type="transmembrane region" description="Helical" evidence="4">
    <location>
        <begin position="6"/>
        <end position="27"/>
    </location>
</feature>
<protein>
    <submittedName>
        <fullName evidence="5">Uncharacterized protein</fullName>
    </submittedName>
</protein>
<name>A0ABR3ZZJ1_9LECA</name>
<dbReference type="EMBL" id="JBEFKJ010000034">
    <property type="protein sequence ID" value="KAL2038193.1"/>
    <property type="molecule type" value="Genomic_DNA"/>
</dbReference>
<reference evidence="5 6" key="1">
    <citation type="submission" date="2024-09" db="EMBL/GenBank/DDBJ databases">
        <title>Rethinking Asexuality: The Enigmatic Case of Functional Sexual Genes in Lepraria (Stereocaulaceae).</title>
        <authorList>
            <person name="Doellman M."/>
            <person name="Sun Y."/>
            <person name="Barcenas-Pena A."/>
            <person name="Lumbsch H.T."/>
            <person name="Grewe F."/>
        </authorList>
    </citation>
    <scope>NUCLEOTIDE SEQUENCE [LARGE SCALE GENOMIC DNA]</scope>
    <source>
        <strain evidence="5 6">Mercado 3170</strain>
    </source>
</reference>
<dbReference type="PANTHER" id="PTHR37534:SF43">
    <property type="entry name" value="FINGER DOMAIN PROTEIN, PUTATIVE (AFU_ORTHOLOGUE AFUA_1G01850)-RELATED"/>
    <property type="match status" value="1"/>
</dbReference>
<comment type="caution">
    <text evidence="5">The sequence shown here is derived from an EMBL/GenBank/DDBJ whole genome shotgun (WGS) entry which is preliminary data.</text>
</comment>
<dbReference type="PANTHER" id="PTHR37534">
    <property type="entry name" value="TRANSCRIPTIONAL ACTIVATOR PROTEIN UGA3"/>
    <property type="match status" value="1"/>
</dbReference>
<gene>
    <name evidence="5" type="ORF">N7G274_009141</name>
</gene>
<keyword evidence="4" id="KW-0472">Membrane</keyword>
<evidence type="ECO:0000256" key="1">
    <source>
        <dbReference type="ARBA" id="ARBA00004123"/>
    </source>
</evidence>
<evidence type="ECO:0000256" key="4">
    <source>
        <dbReference type="SAM" id="Phobius"/>
    </source>
</evidence>
<proteinExistence type="predicted"/>
<organism evidence="5 6">
    <name type="scientific">Stereocaulon virgatum</name>
    <dbReference type="NCBI Taxonomy" id="373712"/>
    <lineage>
        <taxon>Eukaryota</taxon>
        <taxon>Fungi</taxon>
        <taxon>Dikarya</taxon>
        <taxon>Ascomycota</taxon>
        <taxon>Pezizomycotina</taxon>
        <taxon>Lecanoromycetes</taxon>
        <taxon>OSLEUM clade</taxon>
        <taxon>Lecanoromycetidae</taxon>
        <taxon>Lecanorales</taxon>
        <taxon>Lecanorineae</taxon>
        <taxon>Stereocaulaceae</taxon>
        <taxon>Stereocaulon</taxon>
    </lineage>
</organism>
<accession>A0ABR3ZZJ1</accession>
<comment type="subcellular location">
    <subcellularLocation>
        <location evidence="1">Nucleus</location>
    </subcellularLocation>
</comment>
<dbReference type="Pfam" id="PF11951">
    <property type="entry name" value="Fungal_trans_2"/>
    <property type="match status" value="1"/>
</dbReference>
<evidence type="ECO:0000313" key="6">
    <source>
        <dbReference type="Proteomes" id="UP001590950"/>
    </source>
</evidence>
<feature type="region of interest" description="Disordered" evidence="3">
    <location>
        <begin position="76"/>
        <end position="114"/>
    </location>
</feature>